<reference evidence="7 8" key="1">
    <citation type="submission" date="2015-09" db="EMBL/GenBank/DDBJ databases">
        <title>Trachymyrmex cornetzi WGS genome.</title>
        <authorList>
            <person name="Nygaard S."/>
            <person name="Hu H."/>
            <person name="Boomsma J."/>
            <person name="Zhang G."/>
        </authorList>
    </citation>
    <scope>NUCLEOTIDE SEQUENCE [LARGE SCALE GENOMIC DNA]</scope>
    <source>
        <strain evidence="7">Tcor2-1</strain>
        <tissue evidence="7">Whole body</tissue>
    </source>
</reference>
<dbReference type="AlphaFoldDB" id="A0A151J998"/>
<dbReference type="Gene3D" id="6.10.250.3110">
    <property type="match status" value="1"/>
</dbReference>
<evidence type="ECO:0000259" key="6">
    <source>
        <dbReference type="Pfam" id="PF17675"/>
    </source>
</evidence>
<dbReference type="GO" id="GO:0000407">
    <property type="term" value="C:phagophore assembly site"/>
    <property type="evidence" value="ECO:0007669"/>
    <property type="project" value="TreeGrafter"/>
</dbReference>
<dbReference type="GO" id="GO:0043548">
    <property type="term" value="F:phosphatidylinositol 3-kinase binding"/>
    <property type="evidence" value="ECO:0007669"/>
    <property type="project" value="TreeGrafter"/>
</dbReference>
<feature type="compositionally biased region" description="Polar residues" evidence="4">
    <location>
        <begin position="22"/>
        <end position="31"/>
    </location>
</feature>
<dbReference type="PANTHER" id="PTHR12768:SF4">
    <property type="entry name" value="BECLIN-1"/>
    <property type="match status" value="1"/>
</dbReference>
<evidence type="ECO:0000256" key="1">
    <source>
        <dbReference type="ARBA" id="ARBA00005965"/>
    </source>
</evidence>
<dbReference type="GO" id="GO:0030674">
    <property type="term" value="F:protein-macromolecule adaptor activity"/>
    <property type="evidence" value="ECO:0007669"/>
    <property type="project" value="TreeGrafter"/>
</dbReference>
<dbReference type="GO" id="GO:0000423">
    <property type="term" value="P:mitophagy"/>
    <property type="evidence" value="ECO:0007669"/>
    <property type="project" value="TreeGrafter"/>
</dbReference>
<dbReference type="GO" id="GO:0000045">
    <property type="term" value="P:autophagosome assembly"/>
    <property type="evidence" value="ECO:0007669"/>
    <property type="project" value="TreeGrafter"/>
</dbReference>
<keyword evidence="2 3" id="KW-0175">Coiled coil</keyword>
<keyword evidence="8" id="KW-1185">Reference proteome</keyword>
<proteinExistence type="inferred from homology"/>
<feature type="coiled-coil region" evidence="3">
    <location>
        <begin position="353"/>
        <end position="443"/>
    </location>
</feature>
<dbReference type="InterPro" id="IPR041691">
    <property type="entry name" value="Atg6/beclin_CC"/>
</dbReference>
<dbReference type="GO" id="GO:0045324">
    <property type="term" value="P:late endosome to vacuole transport"/>
    <property type="evidence" value="ECO:0007669"/>
    <property type="project" value="TreeGrafter"/>
</dbReference>
<feature type="region of interest" description="Disordered" evidence="4">
    <location>
        <begin position="1"/>
        <end position="31"/>
    </location>
</feature>
<comment type="similarity">
    <text evidence="1">Belongs to the beclin family.</text>
</comment>
<feature type="domain" description="Atg6/beclin coiled-coil" evidence="6">
    <location>
        <begin position="305"/>
        <end position="437"/>
    </location>
</feature>
<evidence type="ECO:0000256" key="3">
    <source>
        <dbReference type="SAM" id="Coils"/>
    </source>
</evidence>
<accession>A0A151J998</accession>
<dbReference type="Proteomes" id="UP000078492">
    <property type="component" value="Unassembled WGS sequence"/>
</dbReference>
<evidence type="ECO:0000313" key="7">
    <source>
        <dbReference type="EMBL" id="KYN21640.1"/>
    </source>
</evidence>
<evidence type="ECO:0000256" key="2">
    <source>
        <dbReference type="ARBA" id="ARBA00023054"/>
    </source>
</evidence>
<evidence type="ECO:0000259" key="5">
    <source>
        <dbReference type="Pfam" id="PF04111"/>
    </source>
</evidence>
<dbReference type="FunFam" id="1.10.418.40:FF:000001">
    <property type="entry name" value="beclin-1 isoform X1"/>
    <property type="match status" value="1"/>
</dbReference>
<dbReference type="GO" id="GO:0034272">
    <property type="term" value="C:phosphatidylinositol 3-kinase complex, class III, type II"/>
    <property type="evidence" value="ECO:0007669"/>
    <property type="project" value="TreeGrafter"/>
</dbReference>
<dbReference type="GO" id="GO:0006995">
    <property type="term" value="P:cellular response to nitrogen starvation"/>
    <property type="evidence" value="ECO:0007669"/>
    <property type="project" value="TreeGrafter"/>
</dbReference>
<dbReference type="InterPro" id="IPR007243">
    <property type="entry name" value="Atg6/Beclin"/>
</dbReference>
<dbReference type="InterPro" id="IPR038274">
    <property type="entry name" value="Atg6/Beclin_C_sf"/>
</dbReference>
<evidence type="ECO:0000256" key="4">
    <source>
        <dbReference type="SAM" id="MobiDB-lite"/>
    </source>
</evidence>
<name>A0A151J998_9HYME</name>
<gene>
    <name evidence="7" type="ORF">ALC57_06016</name>
</gene>
<dbReference type="PANTHER" id="PTHR12768">
    <property type="entry name" value="BECLIN 1"/>
    <property type="match status" value="1"/>
</dbReference>
<dbReference type="Gene3D" id="1.10.418.40">
    <property type="entry name" value="Autophagy protein 6/Beclin 1"/>
    <property type="match status" value="1"/>
</dbReference>
<dbReference type="InterPro" id="IPR040455">
    <property type="entry name" value="Atg6_BARA"/>
</dbReference>
<organism evidence="7 8">
    <name type="scientific">Trachymyrmex cornetzi</name>
    <dbReference type="NCBI Taxonomy" id="471704"/>
    <lineage>
        <taxon>Eukaryota</taxon>
        <taxon>Metazoa</taxon>
        <taxon>Ecdysozoa</taxon>
        <taxon>Arthropoda</taxon>
        <taxon>Hexapoda</taxon>
        <taxon>Insecta</taxon>
        <taxon>Pterygota</taxon>
        <taxon>Neoptera</taxon>
        <taxon>Endopterygota</taxon>
        <taxon>Hymenoptera</taxon>
        <taxon>Apocrita</taxon>
        <taxon>Aculeata</taxon>
        <taxon>Formicoidea</taxon>
        <taxon>Formicidae</taxon>
        <taxon>Myrmicinae</taxon>
        <taxon>Trachymyrmex</taxon>
    </lineage>
</organism>
<dbReference type="STRING" id="471704.A0A151J998"/>
<feature type="domain" description="Atg6 BARA" evidence="5">
    <location>
        <begin position="440"/>
        <end position="617"/>
    </location>
</feature>
<protein>
    <submittedName>
        <fullName evidence="7">Beclin-1-like protein</fullName>
    </submittedName>
</protein>
<dbReference type="GO" id="GO:0034271">
    <property type="term" value="C:phosphatidylinositol 3-kinase complex, class III, type I"/>
    <property type="evidence" value="ECO:0007669"/>
    <property type="project" value="TreeGrafter"/>
</dbReference>
<sequence>MILTLQTSSEAFSSDERKQTEQDSANGSSTGRLGFVLQRAVKLSHGSRRSSSRSGQLFKRDAEIRDRNAVRGGGWGGKWGDLVDKTKSLLTGTESKAEERQRAAREKIKRDIGQNADTPVTWGNLSEQFCINDIQPSTLYDASSEFPTVFRHLFRSASKHLMTRLRSCTCFSVVDSSRRVFVGCTEQLSSIRDVRDMVDLKTNVSFACQRCLQPLKLDSSFDHLGEHTLAELSLPIQQQVVGELEPQSDSIEHLVPPFRLTESGNGTNGFMLVGDSGETESLSHHLKVRATLFDILSSSSSADHPLCDECTDSLLLLMDQQLRMTEGEWSDYNEYLKKLEIEQQYQGHEDVEMENLTKELQDVKAEEERLIRELEALRKEEIATRNAIAEQEREKERLQSEEDRYWKEYSKHRRDLMLADDECRSLDNQLAYAASQLERLKKTNVFNATFHIWHSGHFGTINSFRLGRLPSAPVDWSEINAAWGQTTLLLVALARKMNLTFKRFRLVPFGNHSYIEALDQNKELPLYGSGGFKFLWDTKFDAAMVAFLDCLQQFKEQVEKGDSEFCLPYRMDRGKIEDSATGNSYSIKIQFNSEEQWTKALKFLLTNLKWGLAWVSSQFTKDELNTN</sequence>
<feature type="compositionally biased region" description="Polar residues" evidence="4">
    <location>
        <begin position="1"/>
        <end position="12"/>
    </location>
</feature>
<evidence type="ECO:0000313" key="8">
    <source>
        <dbReference type="Proteomes" id="UP000078492"/>
    </source>
</evidence>
<dbReference type="EMBL" id="KQ979425">
    <property type="protein sequence ID" value="KYN21640.1"/>
    <property type="molecule type" value="Genomic_DNA"/>
</dbReference>
<dbReference type="Pfam" id="PF17675">
    <property type="entry name" value="APG6_N"/>
    <property type="match status" value="1"/>
</dbReference>
<dbReference type="Pfam" id="PF04111">
    <property type="entry name" value="APG6"/>
    <property type="match status" value="1"/>
</dbReference>